<feature type="non-terminal residue" evidence="1">
    <location>
        <position position="1"/>
    </location>
</feature>
<dbReference type="EMBL" id="BARV01045743">
    <property type="protein sequence ID" value="GAI71180.1"/>
    <property type="molecule type" value="Genomic_DNA"/>
</dbReference>
<organism evidence="1">
    <name type="scientific">marine sediment metagenome</name>
    <dbReference type="NCBI Taxonomy" id="412755"/>
    <lineage>
        <taxon>unclassified sequences</taxon>
        <taxon>metagenomes</taxon>
        <taxon>ecological metagenomes</taxon>
    </lineage>
</organism>
<evidence type="ECO:0000313" key="1">
    <source>
        <dbReference type="EMBL" id="GAI71180.1"/>
    </source>
</evidence>
<feature type="non-terminal residue" evidence="1">
    <location>
        <position position="46"/>
    </location>
</feature>
<comment type="caution">
    <text evidence="1">The sequence shown here is derived from an EMBL/GenBank/DDBJ whole genome shotgun (WGS) entry which is preliminary data.</text>
</comment>
<name>X1S6W2_9ZZZZ</name>
<proteinExistence type="predicted"/>
<accession>X1S6W2</accession>
<sequence>NVACVGTINTYMARGAIRDIGKALQISKTIIQEACSGIHWLSTSKL</sequence>
<reference evidence="1" key="1">
    <citation type="journal article" date="2014" name="Front. Microbiol.">
        <title>High frequency of phylogenetically diverse reductive dehalogenase-homologous genes in deep subseafloor sedimentary metagenomes.</title>
        <authorList>
            <person name="Kawai M."/>
            <person name="Futagami T."/>
            <person name="Toyoda A."/>
            <person name="Takaki Y."/>
            <person name="Nishi S."/>
            <person name="Hori S."/>
            <person name="Arai W."/>
            <person name="Tsubouchi T."/>
            <person name="Morono Y."/>
            <person name="Uchiyama I."/>
            <person name="Ito T."/>
            <person name="Fujiyama A."/>
            <person name="Inagaki F."/>
            <person name="Takami H."/>
        </authorList>
    </citation>
    <scope>NUCLEOTIDE SEQUENCE</scope>
    <source>
        <strain evidence="1">Expedition CK06-06</strain>
    </source>
</reference>
<protein>
    <submittedName>
        <fullName evidence="1">Uncharacterized protein</fullName>
    </submittedName>
</protein>
<gene>
    <name evidence="1" type="ORF">S06H3_66785</name>
</gene>
<dbReference type="AlphaFoldDB" id="X1S6W2"/>